<evidence type="ECO:0000256" key="1">
    <source>
        <dbReference type="SAM" id="MobiDB-lite"/>
    </source>
</evidence>
<gene>
    <name evidence="2" type="ORF">LTR36_005478</name>
</gene>
<feature type="region of interest" description="Disordered" evidence="1">
    <location>
        <begin position="205"/>
        <end position="234"/>
    </location>
</feature>
<dbReference type="AlphaFoldDB" id="A0AAV9JFA2"/>
<sequence>MDEMKGTRVAPYNYYGIPRSQQPAEPEFGQGGTSTRKYQAGVRYTVCAKDQRTFPINFRKNNGVHCTQCSHKIDAELGFGSQWEAARVAILAGVSVEEYVRKEVESRTGRATGPGGKPKASERIEVERLAAKCPPSVSDPPTARSHAYPKANIYGTTLAPEGSTATPTPAPVPAAVNTVIFPTLHKRSYSAFGDVRGLEKPAVKEPALKRARRSAHTARNHPTAARHEQPTGTVMPDGYILGEEGTNGAPPGYAPVLGFDPSGQLFGHKYVSPESHRFNEVYQTMQISRDMLRWVVIR</sequence>
<feature type="compositionally biased region" description="Basic residues" evidence="1">
    <location>
        <begin position="209"/>
        <end position="219"/>
    </location>
</feature>
<organism evidence="2 3">
    <name type="scientific">Oleoguttula mirabilis</name>
    <dbReference type="NCBI Taxonomy" id="1507867"/>
    <lineage>
        <taxon>Eukaryota</taxon>
        <taxon>Fungi</taxon>
        <taxon>Dikarya</taxon>
        <taxon>Ascomycota</taxon>
        <taxon>Pezizomycotina</taxon>
        <taxon>Dothideomycetes</taxon>
        <taxon>Dothideomycetidae</taxon>
        <taxon>Mycosphaerellales</taxon>
        <taxon>Teratosphaeriaceae</taxon>
        <taxon>Oleoguttula</taxon>
    </lineage>
</organism>
<keyword evidence="3" id="KW-1185">Reference proteome</keyword>
<proteinExistence type="predicted"/>
<evidence type="ECO:0000313" key="2">
    <source>
        <dbReference type="EMBL" id="KAK4543583.1"/>
    </source>
</evidence>
<dbReference type="EMBL" id="JAVFHQ010000031">
    <property type="protein sequence ID" value="KAK4543583.1"/>
    <property type="molecule type" value="Genomic_DNA"/>
</dbReference>
<evidence type="ECO:0000313" key="3">
    <source>
        <dbReference type="Proteomes" id="UP001324427"/>
    </source>
</evidence>
<protein>
    <submittedName>
        <fullName evidence="2">Uncharacterized protein</fullName>
    </submittedName>
</protein>
<accession>A0AAV9JFA2</accession>
<name>A0AAV9JFA2_9PEZI</name>
<feature type="region of interest" description="Disordered" evidence="1">
    <location>
        <begin position="16"/>
        <end position="35"/>
    </location>
</feature>
<comment type="caution">
    <text evidence="2">The sequence shown here is derived from an EMBL/GenBank/DDBJ whole genome shotgun (WGS) entry which is preliminary data.</text>
</comment>
<dbReference type="Proteomes" id="UP001324427">
    <property type="component" value="Unassembled WGS sequence"/>
</dbReference>
<reference evidence="2 3" key="1">
    <citation type="submission" date="2021-11" db="EMBL/GenBank/DDBJ databases">
        <title>Black yeast isolated from Biological Soil Crust.</title>
        <authorList>
            <person name="Kurbessoian T."/>
        </authorList>
    </citation>
    <scope>NUCLEOTIDE SEQUENCE [LARGE SCALE GENOMIC DNA]</scope>
    <source>
        <strain evidence="2 3">CCFEE 5522</strain>
    </source>
</reference>